<accession>A0A2M8ENJ8</accession>
<feature type="transmembrane region" description="Helical" evidence="1">
    <location>
        <begin position="46"/>
        <end position="66"/>
    </location>
</feature>
<feature type="transmembrane region" description="Helical" evidence="1">
    <location>
        <begin position="327"/>
        <end position="346"/>
    </location>
</feature>
<protein>
    <recommendedName>
        <fullName evidence="4">Glycosyltransferase RgtA/B/C/D-like domain-containing protein</fullName>
    </recommendedName>
</protein>
<feature type="transmembrane region" description="Helical" evidence="1">
    <location>
        <begin position="245"/>
        <end position="262"/>
    </location>
</feature>
<dbReference type="Proteomes" id="UP000230251">
    <property type="component" value="Unassembled WGS sequence"/>
</dbReference>
<evidence type="ECO:0008006" key="4">
    <source>
        <dbReference type="Google" id="ProtNLM"/>
    </source>
</evidence>
<gene>
    <name evidence="2" type="ORF">CO057_03305</name>
</gene>
<keyword evidence="1" id="KW-1133">Transmembrane helix</keyword>
<feature type="transmembrane region" description="Helical" evidence="1">
    <location>
        <begin position="116"/>
        <end position="136"/>
    </location>
</feature>
<keyword evidence="1" id="KW-0812">Transmembrane</keyword>
<proteinExistence type="predicted"/>
<evidence type="ECO:0000313" key="3">
    <source>
        <dbReference type="Proteomes" id="UP000230251"/>
    </source>
</evidence>
<comment type="caution">
    <text evidence="2">The sequence shown here is derived from an EMBL/GenBank/DDBJ whole genome shotgun (WGS) entry which is preliminary data.</text>
</comment>
<name>A0A2M8ENJ8_9BACT</name>
<feature type="transmembrane region" description="Helical" evidence="1">
    <location>
        <begin position="489"/>
        <end position="510"/>
    </location>
</feature>
<keyword evidence="1" id="KW-0472">Membrane</keyword>
<feature type="transmembrane region" description="Helical" evidence="1">
    <location>
        <begin position="418"/>
        <end position="440"/>
    </location>
</feature>
<evidence type="ECO:0000313" key="2">
    <source>
        <dbReference type="EMBL" id="PJC24326.1"/>
    </source>
</evidence>
<feature type="transmembrane region" description="Helical" evidence="1">
    <location>
        <begin position="219"/>
        <end position="238"/>
    </location>
</feature>
<feature type="transmembrane region" description="Helical" evidence="1">
    <location>
        <begin position="148"/>
        <end position="167"/>
    </location>
</feature>
<reference evidence="3" key="1">
    <citation type="submission" date="2017-09" db="EMBL/GenBank/DDBJ databases">
        <title>Depth-based differentiation of microbial function through sediment-hosted aquifers and enrichment of novel symbionts in the deep terrestrial subsurface.</title>
        <authorList>
            <person name="Probst A.J."/>
            <person name="Ladd B."/>
            <person name="Jarett J.K."/>
            <person name="Geller-Mcgrath D.E."/>
            <person name="Sieber C.M.K."/>
            <person name="Emerson J.B."/>
            <person name="Anantharaman K."/>
            <person name="Thomas B.C."/>
            <person name="Malmstrom R."/>
            <person name="Stieglmeier M."/>
            <person name="Klingl A."/>
            <person name="Woyke T."/>
            <person name="Ryan C.M."/>
            <person name="Banfield J.F."/>
        </authorList>
    </citation>
    <scope>NUCLEOTIDE SEQUENCE [LARGE SCALE GENOMIC DNA]</scope>
</reference>
<organism evidence="2 3">
    <name type="scientific">Candidatus Uhrbacteria bacterium CG_4_9_14_0_2_um_filter_41_50</name>
    <dbReference type="NCBI Taxonomy" id="1975031"/>
    <lineage>
        <taxon>Bacteria</taxon>
        <taxon>Candidatus Uhriibacteriota</taxon>
    </lineage>
</organism>
<sequence>MSLLALKTKKINDDREIRLFLAFITAICLISILGSLVYYFSEVTTWWLILIGLITFASALSVYFLLPNESPPPFSHEKRGSSAWLAIAGILISISAWWSVILKVEILESVRTPWEIINPILIIALGIGVFLLALILNSKPHSSQSDKWITAIIFFSIVAMAATVYPLGYGFDPFIHRATVAHIAEFGTITPKPFYYIGQYALELFANKIFFLPIKFVDIWLVPFLSAILITGSAWIGLSKLKSDSKLGLLAIFLLPLDAFITTTPQSLAYVLTACLVFLSIPRLINDKSIPPWLLILIALTTIGIHPLAGIPAAIFVVLIFVRNHRWLLILVAIFGSLSLPAVFVLQASSSDLTINFSLTDLAWNQLNLGFFFANNFSTWFDGMYLIIDNLLWILIILAIIGFIVVRKMTSMTSTTSMISNHLNLFLIAAIIWIINYLILTLTLEFEFLIEYERTNYADRLLIITMIFLIPHAMIAITEISKIIKNSRALSVSFITILALAVTAQIYGAYPRHDNYARSAGFNVSEDDISVAYAIESAGKDQDFIVLANQAVSSVALQEFGFKKYYNNDIFYYPIPTGGELYNYFLEMADDEPTRETMISAMDLAGVDLGFFVVNDYWWQADVIIEHAKNQADDWFSVGAGAVTVFIYER</sequence>
<dbReference type="AlphaFoldDB" id="A0A2M8ENJ8"/>
<feature type="transmembrane region" description="Helical" evidence="1">
    <location>
        <begin position="385"/>
        <end position="406"/>
    </location>
</feature>
<feature type="transmembrane region" description="Helical" evidence="1">
    <location>
        <begin position="82"/>
        <end position="104"/>
    </location>
</feature>
<feature type="transmembrane region" description="Helical" evidence="1">
    <location>
        <begin position="460"/>
        <end position="477"/>
    </location>
</feature>
<feature type="transmembrane region" description="Helical" evidence="1">
    <location>
        <begin position="293"/>
        <end position="321"/>
    </location>
</feature>
<dbReference type="EMBL" id="PFSI01000050">
    <property type="protein sequence ID" value="PJC24326.1"/>
    <property type="molecule type" value="Genomic_DNA"/>
</dbReference>
<evidence type="ECO:0000256" key="1">
    <source>
        <dbReference type="SAM" id="Phobius"/>
    </source>
</evidence>
<feature type="transmembrane region" description="Helical" evidence="1">
    <location>
        <begin position="20"/>
        <end position="40"/>
    </location>
</feature>